<evidence type="ECO:0000256" key="2">
    <source>
        <dbReference type="ARBA" id="ARBA00022692"/>
    </source>
</evidence>
<evidence type="ECO:0000256" key="6">
    <source>
        <dbReference type="SAM" id="Phobius"/>
    </source>
</evidence>
<keyword evidence="4 6" id="KW-0472">Membrane</keyword>
<proteinExistence type="predicted"/>
<dbReference type="NCBIfam" id="TIGR00803">
    <property type="entry name" value="nst"/>
    <property type="match status" value="1"/>
</dbReference>
<comment type="subcellular location">
    <subcellularLocation>
        <location evidence="1">Membrane</location>
        <topology evidence="1">Multi-pass membrane protein</topology>
    </subcellularLocation>
</comment>
<dbReference type="GO" id="GO:0015165">
    <property type="term" value="F:pyrimidine nucleotide-sugar transmembrane transporter activity"/>
    <property type="evidence" value="ECO:0007669"/>
    <property type="project" value="InterPro"/>
</dbReference>
<accession>A0A7S3T8I7</accession>
<name>A0A7S3T8I7_EMIHU</name>
<feature type="compositionally biased region" description="Basic and acidic residues" evidence="5">
    <location>
        <begin position="145"/>
        <end position="180"/>
    </location>
</feature>
<feature type="transmembrane region" description="Helical" evidence="6">
    <location>
        <begin position="390"/>
        <end position="411"/>
    </location>
</feature>
<dbReference type="PANTHER" id="PTHR10231">
    <property type="entry name" value="NUCLEOTIDE-SUGAR TRANSMEMBRANE TRANSPORTER"/>
    <property type="match status" value="1"/>
</dbReference>
<dbReference type="InterPro" id="IPR037185">
    <property type="entry name" value="EmrE-like"/>
</dbReference>
<keyword evidence="2 6" id="KW-0812">Transmembrane</keyword>
<gene>
    <name evidence="7" type="ORF">EHUX00137_LOCUS34065</name>
</gene>
<evidence type="ECO:0000313" key="7">
    <source>
        <dbReference type="EMBL" id="CAE0576972.1"/>
    </source>
</evidence>
<evidence type="ECO:0000256" key="3">
    <source>
        <dbReference type="ARBA" id="ARBA00022989"/>
    </source>
</evidence>
<evidence type="ECO:0000256" key="1">
    <source>
        <dbReference type="ARBA" id="ARBA00004141"/>
    </source>
</evidence>
<protein>
    <submittedName>
        <fullName evidence="7">Uncharacterized protein</fullName>
    </submittedName>
</protein>
<organism evidence="7">
    <name type="scientific">Emiliania huxleyi</name>
    <name type="common">Coccolithophore</name>
    <name type="synonym">Pontosphaera huxleyi</name>
    <dbReference type="NCBI Taxonomy" id="2903"/>
    <lineage>
        <taxon>Eukaryota</taxon>
        <taxon>Haptista</taxon>
        <taxon>Haptophyta</taxon>
        <taxon>Prymnesiophyceae</taxon>
        <taxon>Isochrysidales</taxon>
        <taxon>Noelaerhabdaceae</taxon>
        <taxon>Emiliania</taxon>
    </lineage>
</organism>
<reference evidence="7" key="1">
    <citation type="submission" date="2021-01" db="EMBL/GenBank/DDBJ databases">
        <authorList>
            <person name="Corre E."/>
            <person name="Pelletier E."/>
            <person name="Niang G."/>
            <person name="Scheremetjew M."/>
            <person name="Finn R."/>
            <person name="Kale V."/>
            <person name="Holt S."/>
            <person name="Cochrane G."/>
            <person name="Meng A."/>
            <person name="Brown T."/>
            <person name="Cohen L."/>
        </authorList>
    </citation>
    <scope>NUCLEOTIDE SEQUENCE</scope>
    <source>
        <strain evidence="7">379</strain>
    </source>
</reference>
<feature type="transmembrane region" description="Helical" evidence="6">
    <location>
        <begin position="337"/>
        <end position="355"/>
    </location>
</feature>
<dbReference type="GO" id="GO:0000139">
    <property type="term" value="C:Golgi membrane"/>
    <property type="evidence" value="ECO:0007669"/>
    <property type="project" value="InterPro"/>
</dbReference>
<dbReference type="SUPFAM" id="SSF103481">
    <property type="entry name" value="Multidrug resistance efflux transporter EmrE"/>
    <property type="match status" value="1"/>
</dbReference>
<evidence type="ECO:0000256" key="4">
    <source>
        <dbReference type="ARBA" id="ARBA00023136"/>
    </source>
</evidence>
<dbReference type="InterPro" id="IPR007271">
    <property type="entry name" value="Nuc_sug_transpt"/>
</dbReference>
<keyword evidence="3 6" id="KW-1133">Transmembrane helix</keyword>
<dbReference type="AlphaFoldDB" id="A0A7S3T8I7"/>
<feature type="transmembrane region" description="Helical" evidence="6">
    <location>
        <begin position="423"/>
        <end position="440"/>
    </location>
</feature>
<evidence type="ECO:0000256" key="5">
    <source>
        <dbReference type="SAM" id="MobiDB-lite"/>
    </source>
</evidence>
<dbReference type="Pfam" id="PF04142">
    <property type="entry name" value="Nuc_sug_transp"/>
    <property type="match status" value="1"/>
</dbReference>
<feature type="region of interest" description="Disordered" evidence="5">
    <location>
        <begin position="145"/>
        <end position="187"/>
    </location>
</feature>
<feature type="transmembrane region" description="Helical" evidence="6">
    <location>
        <begin position="122"/>
        <end position="143"/>
    </location>
</feature>
<feature type="transmembrane region" description="Helical" evidence="6">
    <location>
        <begin position="452"/>
        <end position="473"/>
    </location>
</feature>
<sequence length="528" mass="54549">MVGDYNYKTCGAFCKESKAANHCRYCKCKACGFCSGTLPPTGGAAVLSPKVKKKRKSTAVAQPAAAARMEPTPQPAATLVDIWRAPPASRGAPLQAIAPASQPTGSGGAAKVEEDNALLTPLLLAGGAVFAAVLLCVCCAAAAGREGDGGSGRRGEGSLLGERSDRSVEEEELGGRRGSEEDLLVDGKGSGGPLLSVSSETVAAVRRRTLCVACLCLQYSVYALLRRYSKGILRESWSSASVLGAGEAIKFAISLAMIAHTSSNSEAPSGALSQRLGWLLANSIKMAVPAAMYLAMNMLGFISLGRIDAGTFAVIQQSKIFFTASFQRVLLGRTLSVPKWCALLSLVLGVLLISLEAGPDRRPCDLLAAANGGATAAGGPPAPARGVGGYTVGVVAVTLDCLLSGLATVYFEKVLKTTPLTVWDRNLQLAAYSLAIYLPWALYDSPSAPFAGWSAITCLVALLGALGGILVAMVIKYADGLAKNLSTASSIVLTTAAGHYAFNGPMNGSIILGSLMVIVSGYNYQTVR</sequence>
<dbReference type="EMBL" id="HBIR01043650">
    <property type="protein sequence ID" value="CAE0576972.1"/>
    <property type="molecule type" value="Transcribed_RNA"/>
</dbReference>